<dbReference type="STRING" id="30611.ENSOGAP00000018916"/>
<dbReference type="HOGENOM" id="CLU_006842_0_4_1"/>
<feature type="domain" description="Peptidase S1" evidence="6">
    <location>
        <begin position="14"/>
        <end position="257"/>
    </location>
</feature>
<reference evidence="8" key="1">
    <citation type="submission" date="2011-03" db="EMBL/GenBank/DDBJ databases">
        <title>Version 3 of the genome sequence of Otolemur garnettii (Bushbaby).</title>
        <authorList>
            <consortium name="The Broad Institute Genome Sequencing Platform"/>
            <person name="Di Palma F."/>
            <person name="Johnson J."/>
            <person name="Lander E.S."/>
            <person name="Lindblad-Toh K."/>
            <person name="Jaffe D.B."/>
            <person name="Gnerre S."/>
            <person name="MacCallum I."/>
            <person name="Przybylski D."/>
            <person name="Ribeiro F.J."/>
            <person name="Burton J.N."/>
            <person name="Walker B.J."/>
            <person name="Sharpe T."/>
            <person name="Hall G."/>
        </authorList>
    </citation>
    <scope>NUCLEOTIDE SEQUENCE [LARGE SCALE GENOMIC DNA]</scope>
</reference>
<dbReference type="PANTHER" id="PTHR24253:SF42">
    <property type="entry name" value="PROTEASE, SERINE 47"/>
    <property type="match status" value="1"/>
</dbReference>
<accession>H0XS24</accession>
<sequence length="301" mass="33416">VSTVCGKPKVVGKVYGGQNAEAGQWPWQASVLYKSLHLCGAVLIDTHWLVSAAHCFFNKSRDLENYRVLLGNTQLYQQTQHTQKMSVNRIITHPDFEKFHPFGSDIAMLQLHLPVNFTSYIVPICLPFPDMQLLSNASCWITGWGMLTEDVSLTPPFNLQEGKVILIENMYCNILYKQSIGNSNIHSVHKDMVCAGDFTTGKSICKGDSGGPLVCYHHSSWVLVGLASWGLDCRHPAYPSIYTRVPYFANWINETKRLTPLPDPASTPLVTGSESQHLRAAGSPGPCTALIPTQTWLLLPF</sequence>
<dbReference type="SMART" id="SM00020">
    <property type="entry name" value="Tryp_SPc"/>
    <property type="match status" value="1"/>
</dbReference>
<dbReference type="InterPro" id="IPR018114">
    <property type="entry name" value="TRYPSIN_HIS"/>
</dbReference>
<evidence type="ECO:0000259" key="6">
    <source>
        <dbReference type="PROSITE" id="PS50240"/>
    </source>
</evidence>
<dbReference type="Pfam" id="PF00089">
    <property type="entry name" value="Trypsin"/>
    <property type="match status" value="1"/>
</dbReference>
<dbReference type="InterPro" id="IPR033116">
    <property type="entry name" value="TRYPSIN_SER"/>
</dbReference>
<dbReference type="AlphaFoldDB" id="H0XS24"/>
<dbReference type="OMA" id="FGSDIVM"/>
<dbReference type="InParanoid" id="H0XS24"/>
<dbReference type="PANTHER" id="PTHR24253">
    <property type="entry name" value="TRANSMEMBRANE PROTEASE SERINE"/>
    <property type="match status" value="1"/>
</dbReference>
<dbReference type="InterPro" id="IPR001254">
    <property type="entry name" value="Trypsin_dom"/>
</dbReference>
<dbReference type="PROSITE" id="PS50240">
    <property type="entry name" value="TRYPSIN_DOM"/>
    <property type="match status" value="1"/>
</dbReference>
<evidence type="ECO:0000313" key="7">
    <source>
        <dbReference type="Ensembl" id="ENSOGAP00000018916.1"/>
    </source>
</evidence>
<evidence type="ECO:0000313" key="8">
    <source>
        <dbReference type="Proteomes" id="UP000005225"/>
    </source>
</evidence>
<keyword evidence="2 5" id="KW-0378">Hydrolase</keyword>
<dbReference type="InterPro" id="IPR043504">
    <property type="entry name" value="Peptidase_S1_PA_chymotrypsin"/>
</dbReference>
<keyword evidence="4" id="KW-1015">Disulfide bond</keyword>
<dbReference type="SUPFAM" id="SSF50494">
    <property type="entry name" value="Trypsin-like serine proteases"/>
    <property type="match status" value="1"/>
</dbReference>
<dbReference type="GO" id="GO:0006508">
    <property type="term" value="P:proteolysis"/>
    <property type="evidence" value="ECO:0007669"/>
    <property type="project" value="UniProtKB-KW"/>
</dbReference>
<dbReference type="InterPro" id="IPR001314">
    <property type="entry name" value="Peptidase_S1A"/>
</dbReference>
<proteinExistence type="predicted"/>
<dbReference type="EMBL" id="AAQR03117275">
    <property type="status" value="NOT_ANNOTATED_CDS"/>
    <property type="molecule type" value="Genomic_DNA"/>
</dbReference>
<keyword evidence="1 5" id="KW-0645">Protease</keyword>
<dbReference type="Gene3D" id="2.40.10.10">
    <property type="entry name" value="Trypsin-like serine proteases"/>
    <property type="match status" value="2"/>
</dbReference>
<organism evidence="7 8">
    <name type="scientific">Otolemur garnettii</name>
    <name type="common">Small-eared galago</name>
    <name type="synonym">Garnett's greater bushbaby</name>
    <dbReference type="NCBI Taxonomy" id="30611"/>
    <lineage>
        <taxon>Eukaryota</taxon>
        <taxon>Metazoa</taxon>
        <taxon>Chordata</taxon>
        <taxon>Craniata</taxon>
        <taxon>Vertebrata</taxon>
        <taxon>Euteleostomi</taxon>
        <taxon>Mammalia</taxon>
        <taxon>Eutheria</taxon>
        <taxon>Euarchontoglires</taxon>
        <taxon>Primates</taxon>
        <taxon>Strepsirrhini</taxon>
        <taxon>Lorisiformes</taxon>
        <taxon>Galagidae</taxon>
        <taxon>Otolemur</taxon>
    </lineage>
</organism>
<dbReference type="GO" id="GO:0004252">
    <property type="term" value="F:serine-type endopeptidase activity"/>
    <property type="evidence" value="ECO:0007669"/>
    <property type="project" value="InterPro"/>
</dbReference>
<evidence type="ECO:0000256" key="4">
    <source>
        <dbReference type="ARBA" id="ARBA00023157"/>
    </source>
</evidence>
<dbReference type="CDD" id="cd00190">
    <property type="entry name" value="Tryp_SPc"/>
    <property type="match status" value="1"/>
</dbReference>
<dbReference type="InterPro" id="IPR009003">
    <property type="entry name" value="Peptidase_S1_PA"/>
</dbReference>
<evidence type="ECO:0000256" key="5">
    <source>
        <dbReference type="RuleBase" id="RU363034"/>
    </source>
</evidence>
<reference evidence="7" key="3">
    <citation type="submission" date="2025-09" db="UniProtKB">
        <authorList>
            <consortium name="Ensembl"/>
        </authorList>
    </citation>
    <scope>IDENTIFICATION</scope>
</reference>
<dbReference type="PRINTS" id="PR00722">
    <property type="entry name" value="CHYMOTRYPSIN"/>
</dbReference>
<evidence type="ECO:0000256" key="2">
    <source>
        <dbReference type="ARBA" id="ARBA00022801"/>
    </source>
</evidence>
<evidence type="ECO:0000256" key="1">
    <source>
        <dbReference type="ARBA" id="ARBA00022670"/>
    </source>
</evidence>
<dbReference type="FunFam" id="2.40.10.10:FF:000039">
    <property type="entry name" value="Brain-specific serine protease 4"/>
    <property type="match status" value="1"/>
</dbReference>
<reference evidence="7" key="2">
    <citation type="submission" date="2025-08" db="UniProtKB">
        <authorList>
            <consortium name="Ensembl"/>
        </authorList>
    </citation>
    <scope>IDENTIFICATION</scope>
</reference>
<dbReference type="GeneTree" id="ENSGT00940000157345"/>
<dbReference type="FunCoup" id="H0XS24">
    <property type="interactions" value="191"/>
</dbReference>
<dbReference type="PROSITE" id="PS00135">
    <property type="entry name" value="TRYPSIN_SER"/>
    <property type="match status" value="1"/>
</dbReference>
<keyword evidence="8" id="KW-1185">Reference proteome</keyword>
<protein>
    <recommendedName>
        <fullName evidence="6">Peptidase S1 domain-containing protein</fullName>
    </recommendedName>
</protein>
<dbReference type="PROSITE" id="PS00134">
    <property type="entry name" value="TRYPSIN_HIS"/>
    <property type="match status" value="1"/>
</dbReference>
<dbReference type="Proteomes" id="UP000005225">
    <property type="component" value="Unassembled WGS sequence"/>
</dbReference>
<name>H0XS24_OTOGA</name>
<dbReference type="eggNOG" id="KOG3627">
    <property type="taxonomic scope" value="Eukaryota"/>
</dbReference>
<keyword evidence="3 5" id="KW-0720">Serine protease</keyword>
<evidence type="ECO:0000256" key="3">
    <source>
        <dbReference type="ARBA" id="ARBA00022825"/>
    </source>
</evidence>
<dbReference type="Ensembl" id="ENSOGAT00000034812.1">
    <property type="protein sequence ID" value="ENSOGAP00000018916.1"/>
    <property type="gene ID" value="ENSOGAG00000027205.1"/>
</dbReference>